<evidence type="ECO:0000256" key="2">
    <source>
        <dbReference type="ARBA" id="ARBA00023125"/>
    </source>
</evidence>
<evidence type="ECO:0000259" key="4">
    <source>
        <dbReference type="PROSITE" id="PS01124"/>
    </source>
</evidence>
<keyword evidence="6" id="KW-1185">Reference proteome</keyword>
<dbReference type="KEGG" id="rmm:ROSMUCSMR3_01610"/>
<accession>A0A1V0RMT3</accession>
<keyword evidence="3" id="KW-0804">Transcription</keyword>
<dbReference type="PANTHER" id="PTHR46796:SF13">
    <property type="entry name" value="HTH-TYPE TRANSCRIPTIONAL ACTIVATOR RHAS"/>
    <property type="match status" value="1"/>
</dbReference>
<dbReference type="RefSeq" id="WP_081506983.1">
    <property type="nucleotide sequence ID" value="NZ_CP020474.1"/>
</dbReference>
<evidence type="ECO:0000313" key="6">
    <source>
        <dbReference type="Proteomes" id="UP000192273"/>
    </source>
</evidence>
<dbReference type="InterPro" id="IPR029062">
    <property type="entry name" value="Class_I_gatase-like"/>
</dbReference>
<dbReference type="PANTHER" id="PTHR46796">
    <property type="entry name" value="HTH-TYPE TRANSCRIPTIONAL ACTIVATOR RHAS-RELATED"/>
    <property type="match status" value="1"/>
</dbReference>
<dbReference type="Gene3D" id="3.40.50.880">
    <property type="match status" value="1"/>
</dbReference>
<organism evidence="5 6">
    <name type="scientific">Roseovarius mucosus</name>
    <dbReference type="NCBI Taxonomy" id="215743"/>
    <lineage>
        <taxon>Bacteria</taxon>
        <taxon>Pseudomonadati</taxon>
        <taxon>Pseudomonadota</taxon>
        <taxon>Alphaproteobacteria</taxon>
        <taxon>Rhodobacterales</taxon>
        <taxon>Roseobacteraceae</taxon>
        <taxon>Roseovarius</taxon>
    </lineage>
</organism>
<dbReference type="SUPFAM" id="SSF52317">
    <property type="entry name" value="Class I glutamine amidotransferase-like"/>
    <property type="match status" value="1"/>
</dbReference>
<dbReference type="InterPro" id="IPR009057">
    <property type="entry name" value="Homeodomain-like_sf"/>
</dbReference>
<dbReference type="OrthoDB" id="9793400at2"/>
<dbReference type="PROSITE" id="PS00041">
    <property type="entry name" value="HTH_ARAC_FAMILY_1"/>
    <property type="match status" value="1"/>
</dbReference>
<reference evidence="5 6" key="1">
    <citation type="submission" date="2017-03" db="EMBL/GenBank/DDBJ databases">
        <title>Genome Sequence of Roseovarius mucosus strain SMR3 Isolated from a culture of the Diatom Skeletonema marinoi.</title>
        <authorList>
            <person name="Topel M."/>
            <person name="Pinder M."/>
            <person name="Johansson O.N."/>
            <person name="Kourtchenko O."/>
            <person name="Godhe A."/>
            <person name="Clarke A.K."/>
        </authorList>
    </citation>
    <scope>NUCLEOTIDE SEQUENCE [LARGE SCALE GENOMIC DNA]</scope>
    <source>
        <strain evidence="5 6">SMR3</strain>
    </source>
</reference>
<keyword evidence="2" id="KW-0238">DNA-binding</keyword>
<dbReference type="PRINTS" id="PR00032">
    <property type="entry name" value="HTHARAC"/>
</dbReference>
<dbReference type="GO" id="GO:0003700">
    <property type="term" value="F:DNA-binding transcription factor activity"/>
    <property type="evidence" value="ECO:0007669"/>
    <property type="project" value="InterPro"/>
</dbReference>
<dbReference type="GO" id="GO:0043565">
    <property type="term" value="F:sequence-specific DNA binding"/>
    <property type="evidence" value="ECO:0007669"/>
    <property type="project" value="InterPro"/>
</dbReference>
<dbReference type="InterPro" id="IPR018060">
    <property type="entry name" value="HTH_AraC"/>
</dbReference>
<evidence type="ECO:0000256" key="1">
    <source>
        <dbReference type="ARBA" id="ARBA00023015"/>
    </source>
</evidence>
<gene>
    <name evidence="5" type="primary">cdhR</name>
    <name evidence="5" type="ORF">ROSMUCSMR3_01610</name>
</gene>
<keyword evidence="1" id="KW-0805">Transcription regulation</keyword>
<dbReference type="AlphaFoldDB" id="A0A1V0RMT3"/>
<dbReference type="InterPro" id="IPR002818">
    <property type="entry name" value="DJ-1/PfpI"/>
</dbReference>
<dbReference type="InterPro" id="IPR020449">
    <property type="entry name" value="Tscrpt_reg_AraC-type_HTH"/>
</dbReference>
<dbReference type="Pfam" id="PF01965">
    <property type="entry name" value="DJ-1_PfpI"/>
    <property type="match status" value="1"/>
</dbReference>
<dbReference type="Proteomes" id="UP000192273">
    <property type="component" value="Chromosome"/>
</dbReference>
<protein>
    <submittedName>
        <fullName evidence="5">HTH-type transcriptional regulator CdhR</fullName>
    </submittedName>
</protein>
<evidence type="ECO:0000256" key="3">
    <source>
        <dbReference type="ARBA" id="ARBA00023163"/>
    </source>
</evidence>
<dbReference type="SUPFAM" id="SSF46689">
    <property type="entry name" value="Homeodomain-like"/>
    <property type="match status" value="2"/>
</dbReference>
<name>A0A1V0RMT3_9RHOB</name>
<dbReference type="InterPro" id="IPR018062">
    <property type="entry name" value="HTH_AraC-typ_CS"/>
</dbReference>
<dbReference type="EMBL" id="CP020474">
    <property type="protein sequence ID" value="ARE83094.1"/>
    <property type="molecule type" value="Genomic_DNA"/>
</dbReference>
<feature type="domain" description="HTH araC/xylS-type" evidence="4">
    <location>
        <begin position="227"/>
        <end position="325"/>
    </location>
</feature>
<dbReference type="Gene3D" id="1.10.10.60">
    <property type="entry name" value="Homeodomain-like"/>
    <property type="match status" value="1"/>
</dbReference>
<dbReference type="Pfam" id="PF12833">
    <property type="entry name" value="HTH_18"/>
    <property type="match status" value="1"/>
</dbReference>
<proteinExistence type="predicted"/>
<dbReference type="SMART" id="SM00342">
    <property type="entry name" value="HTH_ARAC"/>
    <property type="match status" value="1"/>
</dbReference>
<dbReference type="InterPro" id="IPR050204">
    <property type="entry name" value="AraC_XylS_family_regulators"/>
</dbReference>
<evidence type="ECO:0000313" key="5">
    <source>
        <dbReference type="EMBL" id="ARE83094.1"/>
    </source>
</evidence>
<dbReference type="PROSITE" id="PS01124">
    <property type="entry name" value="HTH_ARAC_FAMILY_2"/>
    <property type="match status" value="1"/>
</dbReference>
<sequence length="327" mass="35219">MTQKTCVSGPSPKGNGPKLVEILLAQGFVATELAIAFDSFRIANRLAGRELFRLQIVSVDAANTLTSLGGMEITVTPMDSTTNLPDLLIVTGGSEMARALRRFLPRLQRVRNAGGLAVVLSDAAQALLTAGAAETAAVHWEGRPMLEEAGIAERGTNTLFTRSGNLVTSAGMAATADVVLALIAEMTSLVLMRDVGRVLLLERLRMAESEQPQGLSDLASLPDGPLRKALKAMETNIEFPQSTAEIAQSINLSARQLERLFARHLGKSPQAYSRDLRLHRARTLIEGSSLSLTEIALSCGFEGSAHFSRLFKQRYGMTPIMLRSYGL</sequence>